<dbReference type="AlphaFoldDB" id="A0A540L3M9"/>
<name>A0A540L3M9_MALBA</name>
<keyword evidence="2" id="KW-1185">Reference proteome</keyword>
<dbReference type="EMBL" id="VIEB01000783">
    <property type="protein sequence ID" value="TQD81045.1"/>
    <property type="molecule type" value="Genomic_DNA"/>
</dbReference>
<proteinExistence type="predicted"/>
<reference evidence="1 2" key="1">
    <citation type="journal article" date="2019" name="G3 (Bethesda)">
        <title>Sequencing of a Wild Apple (Malus baccata) Genome Unravels the Differences Between Cultivated and Wild Apple Species Regarding Disease Resistance and Cold Tolerance.</title>
        <authorList>
            <person name="Chen X."/>
        </authorList>
    </citation>
    <scope>NUCLEOTIDE SEQUENCE [LARGE SCALE GENOMIC DNA]</scope>
    <source>
        <strain evidence="2">cv. Shandingzi</strain>
        <tissue evidence="1">Leaves</tissue>
    </source>
</reference>
<organism evidence="1 2">
    <name type="scientific">Malus baccata</name>
    <name type="common">Siberian crab apple</name>
    <name type="synonym">Pyrus baccata</name>
    <dbReference type="NCBI Taxonomy" id="106549"/>
    <lineage>
        <taxon>Eukaryota</taxon>
        <taxon>Viridiplantae</taxon>
        <taxon>Streptophyta</taxon>
        <taxon>Embryophyta</taxon>
        <taxon>Tracheophyta</taxon>
        <taxon>Spermatophyta</taxon>
        <taxon>Magnoliopsida</taxon>
        <taxon>eudicotyledons</taxon>
        <taxon>Gunneridae</taxon>
        <taxon>Pentapetalae</taxon>
        <taxon>rosids</taxon>
        <taxon>fabids</taxon>
        <taxon>Rosales</taxon>
        <taxon>Rosaceae</taxon>
        <taxon>Amygdaloideae</taxon>
        <taxon>Maleae</taxon>
        <taxon>Malus</taxon>
    </lineage>
</organism>
<accession>A0A540L3M9</accession>
<gene>
    <name evidence="1" type="ORF">C1H46_033398</name>
</gene>
<sequence length="101" mass="11722">MESRVSNREAKTDEFKKSQEEFRISHAKFRTEFKTTTDLILLQLKLLAEKLGVESSAATPMHRPFIKSTSPLSLEKSNEIVLKLQSFHEEKIRAREKVAEF</sequence>
<comment type="caution">
    <text evidence="1">The sequence shown here is derived from an EMBL/GenBank/DDBJ whole genome shotgun (WGS) entry which is preliminary data.</text>
</comment>
<evidence type="ECO:0000313" key="2">
    <source>
        <dbReference type="Proteomes" id="UP000315295"/>
    </source>
</evidence>
<protein>
    <submittedName>
        <fullName evidence="1">Uncharacterized protein</fullName>
    </submittedName>
</protein>
<evidence type="ECO:0000313" key="1">
    <source>
        <dbReference type="EMBL" id="TQD81045.1"/>
    </source>
</evidence>
<dbReference type="Proteomes" id="UP000315295">
    <property type="component" value="Unassembled WGS sequence"/>
</dbReference>